<dbReference type="PANTHER" id="PTHR42928">
    <property type="entry name" value="TRICARBOXYLATE-BINDING PROTEIN"/>
    <property type="match status" value="1"/>
</dbReference>
<dbReference type="PIRSF" id="PIRSF017082">
    <property type="entry name" value="YflP"/>
    <property type="match status" value="1"/>
</dbReference>
<dbReference type="Gene3D" id="3.40.190.150">
    <property type="entry name" value="Bordetella uptake gene, domain 1"/>
    <property type="match status" value="1"/>
</dbReference>
<dbReference type="Gene3D" id="3.40.190.10">
    <property type="entry name" value="Periplasmic binding protein-like II"/>
    <property type="match status" value="1"/>
</dbReference>
<evidence type="ECO:0000313" key="3">
    <source>
        <dbReference type="Proteomes" id="UP000245048"/>
    </source>
</evidence>
<dbReference type="InterPro" id="IPR006311">
    <property type="entry name" value="TAT_signal"/>
</dbReference>
<comment type="caution">
    <text evidence="2">The sequence shown here is derived from an EMBL/GenBank/DDBJ whole genome shotgun (WGS) entry which is preliminary data.</text>
</comment>
<dbReference type="InterPro" id="IPR042100">
    <property type="entry name" value="Bug_dom1"/>
</dbReference>
<sequence>MKVLHRRALLRGTSGGLGIALAGGLLPGLPRARAQEGWRPSQTVRVIVPAAAGGTTDIMGRLLANHLTQHWGQAAVVENKSGAGGTIGTAEVVRAKPDGHTILLGNIGPQAIAHSLFRNLPYRADQLIPVSNMIQGPNVLVVHPSLPVETAKDFIAYIRANPGKLSYGTPGLGQSPHLSAVWFSQLTGTRATAVHYRGAGPSMMGLVAGEVQFSFDNLTSAMVQVREGRVRALGVSSAERNPQLPDLPAMREVAPELANYEVNTWFGAFYPAGTPEAVVGALNAQIKALLELPETKKRFAEMGGVSAYGTPAQYAAFVRAETEKWGEVLKREGLQLDAG</sequence>
<dbReference type="InterPro" id="IPR005064">
    <property type="entry name" value="BUG"/>
</dbReference>
<accession>A0A2U1V7K4</accession>
<protein>
    <submittedName>
        <fullName evidence="2">C4-dicarboxylate ABC transporter</fullName>
    </submittedName>
</protein>
<evidence type="ECO:0000256" key="1">
    <source>
        <dbReference type="ARBA" id="ARBA00006987"/>
    </source>
</evidence>
<organism evidence="2 3">
    <name type="scientific">Teichococcus aestuarii</name>
    <dbReference type="NCBI Taxonomy" id="568898"/>
    <lineage>
        <taxon>Bacteria</taxon>
        <taxon>Pseudomonadati</taxon>
        <taxon>Pseudomonadota</taxon>
        <taxon>Alphaproteobacteria</taxon>
        <taxon>Acetobacterales</taxon>
        <taxon>Roseomonadaceae</taxon>
        <taxon>Roseomonas</taxon>
    </lineage>
</organism>
<dbReference type="OrthoDB" id="7253390at2"/>
<reference evidence="3" key="1">
    <citation type="submission" date="2017-10" db="EMBL/GenBank/DDBJ databases">
        <authorList>
            <person name="Toshchakov S.V."/>
            <person name="Goeva M.A."/>
        </authorList>
    </citation>
    <scope>NUCLEOTIDE SEQUENCE [LARGE SCALE GENOMIC DNA]</scope>
    <source>
        <strain evidence="3">JR1/69-1-13</strain>
    </source>
</reference>
<comment type="similarity">
    <text evidence="1">Belongs to the UPF0065 (bug) family.</text>
</comment>
<dbReference type="Pfam" id="PF03401">
    <property type="entry name" value="TctC"/>
    <property type="match status" value="1"/>
</dbReference>
<dbReference type="CDD" id="cd07012">
    <property type="entry name" value="PBP2_Bug_TTT"/>
    <property type="match status" value="1"/>
</dbReference>
<dbReference type="PANTHER" id="PTHR42928:SF5">
    <property type="entry name" value="BLR1237 PROTEIN"/>
    <property type="match status" value="1"/>
</dbReference>
<name>A0A2U1V7K4_9PROT</name>
<gene>
    <name evidence="2" type="ORF">CR165_03215</name>
</gene>
<dbReference type="SUPFAM" id="SSF53850">
    <property type="entry name" value="Periplasmic binding protein-like II"/>
    <property type="match status" value="1"/>
</dbReference>
<proteinExistence type="inferred from homology"/>
<evidence type="ECO:0000313" key="2">
    <source>
        <dbReference type="EMBL" id="PWC29897.1"/>
    </source>
</evidence>
<dbReference type="PROSITE" id="PS51318">
    <property type="entry name" value="TAT"/>
    <property type="match status" value="1"/>
</dbReference>
<keyword evidence="3" id="KW-1185">Reference proteome</keyword>
<dbReference type="EMBL" id="PDOA01000002">
    <property type="protein sequence ID" value="PWC29897.1"/>
    <property type="molecule type" value="Genomic_DNA"/>
</dbReference>
<dbReference type="Proteomes" id="UP000245048">
    <property type="component" value="Unassembled WGS sequence"/>
</dbReference>
<dbReference type="AlphaFoldDB" id="A0A2U1V7K4"/>
<dbReference type="RefSeq" id="WP_109515532.1">
    <property type="nucleotide sequence ID" value="NZ_JBHSCH010000023.1"/>
</dbReference>